<sequence length="370" mass="41285">MAGGSTYTWSHALRIDSKKSPFESPLPQTHQAFADVKPVSWQRLDVGGILTTIYGLDELPQHPESITAFWLLHGRGDTQDSMAYTAAALLEAWNKKRDQIGSRKGLICICFDQRNHGSRMIENDHNLSWKQGNPQHAQHMFATYSGTAHDLSLLITQIQSQLVLRINDHVVGGVSLGGHASWVALMKEPRITAGMIVVGCPDYVRLMTDRAIRAKLRSCVTTDPPGQEFLGSQDFPQSLVAAVEQFDPAGILLSELDVYSAEDIKHEPSREEVKRLRPIIEQTLAGKKIICLSGGKDRLVPYVQGEPFLTWLKRGIANDGWAGDQGVELEDIKDPDAGHQFSALMRKEAERWICELLSDDDRPRPRESKM</sequence>
<dbReference type="OrthoDB" id="2152248at2759"/>
<feature type="domain" description="AB hydrolase-1" evidence="1">
    <location>
        <begin position="71"/>
        <end position="341"/>
    </location>
</feature>
<dbReference type="Proteomes" id="UP000073492">
    <property type="component" value="Unassembled WGS sequence"/>
</dbReference>
<dbReference type="SUPFAM" id="SSF53474">
    <property type="entry name" value="alpha/beta-Hydrolases"/>
    <property type="match status" value="1"/>
</dbReference>
<dbReference type="Pfam" id="PF12697">
    <property type="entry name" value="Abhydrolase_6"/>
    <property type="match status" value="1"/>
</dbReference>
<dbReference type="AlphaFoldDB" id="A0A139IRJ9"/>
<dbReference type="Gene3D" id="3.40.50.1820">
    <property type="entry name" value="alpha/beta hydrolase"/>
    <property type="match status" value="1"/>
</dbReference>
<dbReference type="InterPro" id="IPR000073">
    <property type="entry name" value="AB_hydrolase_1"/>
</dbReference>
<keyword evidence="3" id="KW-1185">Reference proteome</keyword>
<evidence type="ECO:0000313" key="3">
    <source>
        <dbReference type="Proteomes" id="UP000073492"/>
    </source>
</evidence>
<name>A0A139IRJ9_9PEZI</name>
<evidence type="ECO:0000259" key="1">
    <source>
        <dbReference type="Pfam" id="PF12697"/>
    </source>
</evidence>
<dbReference type="PANTHER" id="PTHR47381">
    <property type="entry name" value="ALPHA/BETA-HYDROLASES SUPERFAMILY PROTEIN"/>
    <property type="match status" value="1"/>
</dbReference>
<dbReference type="InterPro" id="IPR029058">
    <property type="entry name" value="AB_hydrolase_fold"/>
</dbReference>
<organism evidence="2 3">
    <name type="scientific">Pseudocercospora musae</name>
    <dbReference type="NCBI Taxonomy" id="113226"/>
    <lineage>
        <taxon>Eukaryota</taxon>
        <taxon>Fungi</taxon>
        <taxon>Dikarya</taxon>
        <taxon>Ascomycota</taxon>
        <taxon>Pezizomycotina</taxon>
        <taxon>Dothideomycetes</taxon>
        <taxon>Dothideomycetidae</taxon>
        <taxon>Mycosphaerellales</taxon>
        <taxon>Mycosphaerellaceae</taxon>
        <taxon>Pseudocercospora</taxon>
    </lineage>
</organism>
<protein>
    <recommendedName>
        <fullName evidence="1">AB hydrolase-1 domain-containing protein</fullName>
    </recommendedName>
</protein>
<accession>A0A139IRJ9</accession>
<dbReference type="PANTHER" id="PTHR47381:SF3">
    <property type="entry name" value="ALPHA_BETA-HYDROLASES SUPERFAMILY PROTEIN"/>
    <property type="match status" value="1"/>
</dbReference>
<dbReference type="STRING" id="113226.A0A139IRJ9"/>
<evidence type="ECO:0000313" key="2">
    <source>
        <dbReference type="EMBL" id="KXT17230.1"/>
    </source>
</evidence>
<reference evidence="2 3" key="1">
    <citation type="submission" date="2015-07" db="EMBL/GenBank/DDBJ databases">
        <title>Comparative genomics of the Sigatoka disease complex on banana suggests a link between parallel evolutionary changes in Pseudocercospora fijiensis and Pseudocercospora eumusae and increased virulence on the banana host.</title>
        <authorList>
            <person name="Chang T.-C."/>
            <person name="Salvucci A."/>
            <person name="Crous P.W."/>
            <person name="Stergiopoulos I."/>
        </authorList>
    </citation>
    <scope>NUCLEOTIDE SEQUENCE [LARGE SCALE GENOMIC DNA]</scope>
    <source>
        <strain evidence="2 3">CBS 116634</strain>
    </source>
</reference>
<gene>
    <name evidence="2" type="ORF">AC579_5813</name>
</gene>
<dbReference type="EMBL" id="LFZO01000023">
    <property type="protein sequence ID" value="KXT17230.1"/>
    <property type="molecule type" value="Genomic_DNA"/>
</dbReference>
<comment type="caution">
    <text evidence="2">The sequence shown here is derived from an EMBL/GenBank/DDBJ whole genome shotgun (WGS) entry which is preliminary data.</text>
</comment>
<proteinExistence type="predicted"/>